<dbReference type="PANTHER" id="PTHR43364:SF4">
    <property type="entry name" value="NAD(P)-LINKED OXIDOREDUCTASE SUPERFAMILY PROTEIN"/>
    <property type="match status" value="1"/>
</dbReference>
<dbReference type="SUPFAM" id="SSF51430">
    <property type="entry name" value="NAD(P)-linked oxidoreductase"/>
    <property type="match status" value="1"/>
</dbReference>
<evidence type="ECO:0000256" key="1">
    <source>
        <dbReference type="ARBA" id="ARBA00023002"/>
    </source>
</evidence>
<dbReference type="PANTHER" id="PTHR43364">
    <property type="entry name" value="NADH-SPECIFIC METHYLGLYOXAL REDUCTASE-RELATED"/>
    <property type="match status" value="1"/>
</dbReference>
<keyword evidence="1" id="KW-0560">Oxidoreductase</keyword>
<accession>W1XMY1</accession>
<dbReference type="InterPro" id="IPR050523">
    <property type="entry name" value="AKR_Detox_Biosynth"/>
</dbReference>
<dbReference type="EMBL" id="AZMM01013902">
    <property type="protein sequence ID" value="ETJ31612.1"/>
    <property type="molecule type" value="Genomic_DNA"/>
</dbReference>
<dbReference type="Pfam" id="PF00248">
    <property type="entry name" value="Aldo_ket_red"/>
    <property type="match status" value="1"/>
</dbReference>
<gene>
    <name evidence="3" type="ORF">Q604_UNBC13902G0001</name>
</gene>
<comment type="caution">
    <text evidence="3">The sequence shown here is derived from an EMBL/GenBank/DDBJ whole genome shotgun (WGS) entry which is preliminary data.</text>
</comment>
<feature type="non-terminal residue" evidence="3">
    <location>
        <position position="1"/>
    </location>
</feature>
<evidence type="ECO:0000259" key="2">
    <source>
        <dbReference type="Pfam" id="PF00248"/>
    </source>
</evidence>
<reference evidence="3" key="1">
    <citation type="submission" date="2013-12" db="EMBL/GenBank/DDBJ databases">
        <title>A Varibaculum cambriense genome reconstructed from a premature infant gut community with otherwise low bacterial novelty that shifts toward anaerobic metabolism during the third week of life.</title>
        <authorList>
            <person name="Brown C.T."/>
            <person name="Sharon I."/>
            <person name="Thomas B.C."/>
            <person name="Castelle C.J."/>
            <person name="Morowitz M.J."/>
            <person name="Banfield J.F."/>
        </authorList>
    </citation>
    <scope>NUCLEOTIDE SEQUENCE</scope>
</reference>
<dbReference type="AlphaFoldDB" id="W1XMY1"/>
<dbReference type="Gene3D" id="3.20.20.100">
    <property type="entry name" value="NADP-dependent oxidoreductase domain"/>
    <property type="match status" value="1"/>
</dbReference>
<proteinExistence type="predicted"/>
<feature type="non-terminal residue" evidence="3">
    <location>
        <position position="75"/>
    </location>
</feature>
<name>W1XMY1_9ZZZZ</name>
<feature type="domain" description="NADP-dependent oxidoreductase" evidence="2">
    <location>
        <begin position="4"/>
        <end position="73"/>
    </location>
</feature>
<dbReference type="GO" id="GO:0016491">
    <property type="term" value="F:oxidoreductase activity"/>
    <property type="evidence" value="ECO:0007669"/>
    <property type="project" value="UniProtKB-KW"/>
</dbReference>
<protein>
    <submittedName>
        <fullName evidence="3">Protein tas</fullName>
    </submittedName>
</protein>
<evidence type="ECO:0000313" key="3">
    <source>
        <dbReference type="EMBL" id="ETJ31612.1"/>
    </source>
</evidence>
<sequence length="75" mass="8319">DSAPAVSLLDTLDALAEYQRAGKIRYIGVSNETAFGVMRYLHLADKHDLPRIVTIQNPYSLLNRSFEVGLAEVSQ</sequence>
<organism evidence="3">
    <name type="scientific">human gut metagenome</name>
    <dbReference type="NCBI Taxonomy" id="408170"/>
    <lineage>
        <taxon>unclassified sequences</taxon>
        <taxon>metagenomes</taxon>
        <taxon>organismal metagenomes</taxon>
    </lineage>
</organism>
<dbReference type="InterPro" id="IPR036812">
    <property type="entry name" value="NAD(P)_OxRdtase_dom_sf"/>
</dbReference>
<dbReference type="InterPro" id="IPR023210">
    <property type="entry name" value="NADP_OxRdtase_dom"/>
</dbReference>